<comment type="subcellular location">
    <subcellularLocation>
        <location evidence="1 7">Cell membrane</location>
        <topology evidence="1 7">Multi-pass membrane protein</topology>
    </subcellularLocation>
</comment>
<keyword evidence="10" id="KW-1185">Reference proteome</keyword>
<feature type="transmembrane region" description="Helical" evidence="7">
    <location>
        <begin position="250"/>
        <end position="271"/>
    </location>
</feature>
<dbReference type="AlphaFoldDB" id="A0A1C6T377"/>
<feature type="transmembrane region" description="Helical" evidence="7">
    <location>
        <begin position="151"/>
        <end position="171"/>
    </location>
</feature>
<evidence type="ECO:0000313" key="10">
    <source>
        <dbReference type="Proteomes" id="UP000199413"/>
    </source>
</evidence>
<name>A0A1C6T377_9ACTN</name>
<keyword evidence="5 7" id="KW-1133">Transmembrane helix</keyword>
<dbReference type="InterPro" id="IPR000515">
    <property type="entry name" value="MetI-like"/>
</dbReference>
<protein>
    <submittedName>
        <fullName evidence="9">Carbohydrate ABC transporter membrane protein 2, CUT1 family</fullName>
    </submittedName>
</protein>
<evidence type="ECO:0000256" key="3">
    <source>
        <dbReference type="ARBA" id="ARBA00022475"/>
    </source>
</evidence>
<dbReference type="SUPFAM" id="SSF161098">
    <property type="entry name" value="MetI-like"/>
    <property type="match status" value="1"/>
</dbReference>
<dbReference type="Proteomes" id="UP000199413">
    <property type="component" value="Unassembled WGS sequence"/>
</dbReference>
<feature type="transmembrane region" description="Helical" evidence="7">
    <location>
        <begin position="192"/>
        <end position="214"/>
    </location>
</feature>
<feature type="transmembrane region" description="Helical" evidence="7">
    <location>
        <begin position="7"/>
        <end position="29"/>
    </location>
</feature>
<sequence length="286" mass="30905">MKSRYRPALYVFMVLAAAYLLAPVGWMVLLSVTNQAEALSVPPHWTPENPTVDNYKAFFQPNASQALIGADAIAAMPRAILNSVVVGVSVAVVNVVIGSMAAYSFARLKFRGSGTLMVVYLASRMVPAIGIMIPLYVVMQNLGLLNNLVSLVLVETAETLPFSIWLLASYFRTIPRDIEDAARIDRCSWLRAMVKVFLPVAAPCLVATAVFGFMSSWGSFLYPLLFTSGPESATLPVIVSNFATDLNADYGLLSTSGVFAILPPFLLALWFQRWIVSGVASGAVKG</sequence>
<dbReference type="CDD" id="cd06261">
    <property type="entry name" value="TM_PBP2"/>
    <property type="match status" value="1"/>
</dbReference>
<dbReference type="Pfam" id="PF00528">
    <property type="entry name" value="BPD_transp_1"/>
    <property type="match status" value="1"/>
</dbReference>
<keyword evidence="2 7" id="KW-0813">Transport</keyword>
<dbReference type="Gene3D" id="1.10.3720.10">
    <property type="entry name" value="MetI-like"/>
    <property type="match status" value="1"/>
</dbReference>
<dbReference type="GO" id="GO:0055085">
    <property type="term" value="P:transmembrane transport"/>
    <property type="evidence" value="ECO:0007669"/>
    <property type="project" value="InterPro"/>
</dbReference>
<feature type="domain" description="ABC transmembrane type-1" evidence="8">
    <location>
        <begin position="80"/>
        <end position="271"/>
    </location>
</feature>
<evidence type="ECO:0000256" key="6">
    <source>
        <dbReference type="ARBA" id="ARBA00023136"/>
    </source>
</evidence>
<proteinExistence type="inferred from homology"/>
<keyword evidence="3" id="KW-1003">Cell membrane</keyword>
<evidence type="ECO:0000256" key="1">
    <source>
        <dbReference type="ARBA" id="ARBA00004651"/>
    </source>
</evidence>
<dbReference type="EMBL" id="FMHV01000002">
    <property type="protein sequence ID" value="SCL36218.1"/>
    <property type="molecule type" value="Genomic_DNA"/>
</dbReference>
<dbReference type="InterPro" id="IPR035906">
    <property type="entry name" value="MetI-like_sf"/>
</dbReference>
<organism evidence="9 10">
    <name type="scientific">Micromonospora rhizosphaerae</name>
    <dbReference type="NCBI Taxonomy" id="568872"/>
    <lineage>
        <taxon>Bacteria</taxon>
        <taxon>Bacillati</taxon>
        <taxon>Actinomycetota</taxon>
        <taxon>Actinomycetes</taxon>
        <taxon>Micromonosporales</taxon>
        <taxon>Micromonosporaceae</taxon>
        <taxon>Micromonospora</taxon>
    </lineage>
</organism>
<evidence type="ECO:0000256" key="7">
    <source>
        <dbReference type="RuleBase" id="RU363032"/>
    </source>
</evidence>
<dbReference type="GO" id="GO:0005886">
    <property type="term" value="C:plasma membrane"/>
    <property type="evidence" value="ECO:0007669"/>
    <property type="project" value="UniProtKB-SubCell"/>
</dbReference>
<feature type="transmembrane region" description="Helical" evidence="7">
    <location>
        <begin position="118"/>
        <end position="139"/>
    </location>
</feature>
<evidence type="ECO:0000256" key="4">
    <source>
        <dbReference type="ARBA" id="ARBA00022692"/>
    </source>
</evidence>
<dbReference type="RefSeq" id="WP_091345725.1">
    <property type="nucleotide sequence ID" value="NZ_FMHV01000002.1"/>
</dbReference>
<evidence type="ECO:0000256" key="5">
    <source>
        <dbReference type="ARBA" id="ARBA00022989"/>
    </source>
</evidence>
<dbReference type="InterPro" id="IPR050901">
    <property type="entry name" value="BP-dep_ABC_trans_perm"/>
</dbReference>
<dbReference type="STRING" id="568872.GA0070624_5491"/>
<keyword evidence="6 7" id="KW-0472">Membrane</keyword>
<dbReference type="OrthoDB" id="3817793at2"/>
<gene>
    <name evidence="9" type="ORF">GA0070624_5491</name>
</gene>
<evidence type="ECO:0000256" key="2">
    <source>
        <dbReference type="ARBA" id="ARBA00022448"/>
    </source>
</evidence>
<accession>A0A1C6T377</accession>
<reference evidence="10" key="1">
    <citation type="submission" date="2016-06" db="EMBL/GenBank/DDBJ databases">
        <authorList>
            <person name="Varghese N."/>
            <person name="Submissions Spin"/>
        </authorList>
    </citation>
    <scope>NUCLEOTIDE SEQUENCE [LARGE SCALE GENOMIC DNA]</scope>
    <source>
        <strain evidence="10">DSM 45431</strain>
    </source>
</reference>
<evidence type="ECO:0000259" key="8">
    <source>
        <dbReference type="PROSITE" id="PS50928"/>
    </source>
</evidence>
<feature type="transmembrane region" description="Helical" evidence="7">
    <location>
        <begin position="84"/>
        <end position="106"/>
    </location>
</feature>
<comment type="similarity">
    <text evidence="7">Belongs to the binding-protein-dependent transport system permease family.</text>
</comment>
<dbReference type="PANTHER" id="PTHR32243">
    <property type="entry name" value="MALTOSE TRANSPORT SYSTEM PERMEASE-RELATED"/>
    <property type="match status" value="1"/>
</dbReference>
<evidence type="ECO:0000313" key="9">
    <source>
        <dbReference type="EMBL" id="SCL36218.1"/>
    </source>
</evidence>
<dbReference type="PROSITE" id="PS50928">
    <property type="entry name" value="ABC_TM1"/>
    <property type="match status" value="1"/>
</dbReference>
<keyword evidence="4 7" id="KW-0812">Transmembrane</keyword>
<dbReference type="PANTHER" id="PTHR32243:SF18">
    <property type="entry name" value="INNER MEMBRANE ABC TRANSPORTER PERMEASE PROTEIN YCJP"/>
    <property type="match status" value="1"/>
</dbReference>